<gene>
    <name evidence="2" type="ORF">ENN47_00665</name>
</gene>
<reference evidence="2" key="1">
    <citation type="journal article" date="2020" name="mSystems">
        <title>Genome- and Community-Level Interaction Insights into Carbon Utilization and Element Cycling Functions of Hydrothermarchaeota in Hydrothermal Sediment.</title>
        <authorList>
            <person name="Zhou Z."/>
            <person name="Liu Y."/>
            <person name="Xu W."/>
            <person name="Pan J."/>
            <person name="Luo Z.H."/>
            <person name="Li M."/>
        </authorList>
    </citation>
    <scope>NUCLEOTIDE SEQUENCE [LARGE SCALE GENOMIC DNA]</scope>
    <source>
        <strain evidence="2">SpSt-1179</strain>
    </source>
</reference>
<dbReference type="AlphaFoldDB" id="A0A7C1GYJ1"/>
<comment type="caution">
    <text evidence="2">The sequence shown here is derived from an EMBL/GenBank/DDBJ whole genome shotgun (WGS) entry which is preliminary data.</text>
</comment>
<sequence>TEEGAESLNRALDQHKDETVDDVKSFISNADRSGGQKILSHIFSENEERVEKNLAAQAGLKKDQVSGILSKIAPLLLAALGNEKKENNVDSSGIAGFLSNIVSSSSSSGMMGKAADMLDKDKDGSLLDDAGSFFGKFSKK</sequence>
<dbReference type="Pfam" id="PF06078">
    <property type="entry name" value="DUF937"/>
    <property type="match status" value="1"/>
</dbReference>
<dbReference type="Proteomes" id="UP000886198">
    <property type="component" value="Unassembled WGS sequence"/>
</dbReference>
<dbReference type="InterPro" id="IPR009282">
    <property type="entry name" value="DUF937"/>
</dbReference>
<accession>A0A7C1GYJ1</accession>
<evidence type="ECO:0000313" key="2">
    <source>
        <dbReference type="EMBL" id="HDP76704.1"/>
    </source>
</evidence>
<feature type="region of interest" description="Disordered" evidence="1">
    <location>
        <begin position="121"/>
        <end position="140"/>
    </location>
</feature>
<protein>
    <submittedName>
        <fullName evidence="2">DUF937 domain-containing protein</fullName>
    </submittedName>
</protein>
<dbReference type="EMBL" id="DSBT01000019">
    <property type="protein sequence ID" value="HDP76704.1"/>
    <property type="molecule type" value="Genomic_DNA"/>
</dbReference>
<name>A0A7C1GYJ1_9BACT</name>
<proteinExistence type="predicted"/>
<evidence type="ECO:0000256" key="1">
    <source>
        <dbReference type="SAM" id="MobiDB-lite"/>
    </source>
</evidence>
<feature type="non-terminal residue" evidence="2">
    <location>
        <position position="1"/>
    </location>
</feature>
<organism evidence="2">
    <name type="scientific">Mesotoga infera</name>
    <dbReference type="NCBI Taxonomy" id="1236046"/>
    <lineage>
        <taxon>Bacteria</taxon>
        <taxon>Thermotogati</taxon>
        <taxon>Thermotogota</taxon>
        <taxon>Thermotogae</taxon>
        <taxon>Kosmotogales</taxon>
        <taxon>Kosmotogaceae</taxon>
        <taxon>Mesotoga</taxon>
    </lineage>
</organism>